<name>A0A2K8U960_9GAMM</name>
<dbReference type="InterPro" id="IPR007159">
    <property type="entry name" value="SpoVT-AbrB_dom"/>
</dbReference>
<keyword evidence="4" id="KW-1185">Reference proteome</keyword>
<reference evidence="3 4" key="1">
    <citation type="submission" date="2017-03" db="EMBL/GenBank/DDBJ databases">
        <title>Complete genome sequence of Candidatus 'Thiodictyon syntrophicum' sp. nov. strain Cad16T, a photolithoautotroph purple sulfur bacterium isolated from an alpine meromictic lake.</title>
        <authorList>
            <person name="Luedin S.M."/>
            <person name="Pothier J.F."/>
            <person name="Danza F."/>
            <person name="Storelli N."/>
            <person name="Wittwer M."/>
            <person name="Tonolla M."/>
        </authorList>
    </citation>
    <scope>NUCLEOTIDE SEQUENCE [LARGE SCALE GENOMIC DNA]</scope>
    <source>
        <strain evidence="3 4">Cad16T</strain>
    </source>
</reference>
<sequence length="83" mass="8763">MLTTTLRKVGGSVMSTVPPAILGLLHLRAGETVGVTVDGGPLVIEPTRTPRSSLDQLLAQCNPSAEAGDEDRAWLDDRPVGRE</sequence>
<dbReference type="InterPro" id="IPR037914">
    <property type="entry name" value="SpoVT-AbrB_sf"/>
</dbReference>
<dbReference type="SMART" id="SM00966">
    <property type="entry name" value="SpoVT_AbrB"/>
    <property type="match status" value="1"/>
</dbReference>
<dbReference type="OrthoDB" id="9795766at2"/>
<proteinExistence type="predicted"/>
<feature type="domain" description="SpoVT-AbrB" evidence="2">
    <location>
        <begin position="7"/>
        <end position="52"/>
    </location>
</feature>
<feature type="region of interest" description="Disordered" evidence="1">
    <location>
        <begin position="62"/>
        <end position="83"/>
    </location>
</feature>
<evidence type="ECO:0000313" key="4">
    <source>
        <dbReference type="Proteomes" id="UP000232638"/>
    </source>
</evidence>
<dbReference type="GO" id="GO:0003677">
    <property type="term" value="F:DNA binding"/>
    <property type="evidence" value="ECO:0007669"/>
    <property type="project" value="InterPro"/>
</dbReference>
<feature type="compositionally biased region" description="Basic and acidic residues" evidence="1">
    <location>
        <begin position="70"/>
        <end position="83"/>
    </location>
</feature>
<dbReference type="Gene3D" id="2.10.260.10">
    <property type="match status" value="1"/>
</dbReference>
<dbReference type="Proteomes" id="UP000232638">
    <property type="component" value="Chromosome"/>
</dbReference>
<gene>
    <name evidence="3" type="ORF">THSYN_15070</name>
</gene>
<organism evidence="3 4">
    <name type="scientific">Candidatus Thiodictyon syntrophicum</name>
    <dbReference type="NCBI Taxonomy" id="1166950"/>
    <lineage>
        <taxon>Bacteria</taxon>
        <taxon>Pseudomonadati</taxon>
        <taxon>Pseudomonadota</taxon>
        <taxon>Gammaproteobacteria</taxon>
        <taxon>Chromatiales</taxon>
        <taxon>Chromatiaceae</taxon>
        <taxon>Thiodictyon</taxon>
    </lineage>
</organism>
<dbReference type="SUPFAM" id="SSF89447">
    <property type="entry name" value="AbrB/MazE/MraZ-like"/>
    <property type="match status" value="1"/>
</dbReference>
<dbReference type="AlphaFoldDB" id="A0A2K8U960"/>
<dbReference type="Pfam" id="PF04014">
    <property type="entry name" value="MazE_antitoxin"/>
    <property type="match status" value="1"/>
</dbReference>
<accession>A0A2K8U960</accession>
<protein>
    <submittedName>
        <fullName evidence="3">Antitoxin</fullName>
    </submittedName>
</protein>
<evidence type="ECO:0000313" key="3">
    <source>
        <dbReference type="EMBL" id="AUB82138.1"/>
    </source>
</evidence>
<dbReference type="KEGG" id="tsy:THSYN_15070"/>
<dbReference type="EMBL" id="CP020370">
    <property type="protein sequence ID" value="AUB82138.1"/>
    <property type="molecule type" value="Genomic_DNA"/>
</dbReference>
<evidence type="ECO:0000256" key="1">
    <source>
        <dbReference type="SAM" id="MobiDB-lite"/>
    </source>
</evidence>
<evidence type="ECO:0000259" key="2">
    <source>
        <dbReference type="SMART" id="SM00966"/>
    </source>
</evidence>
<dbReference type="RefSeq" id="WP_100919884.1">
    <property type="nucleotide sequence ID" value="NZ_CP020370.1"/>
</dbReference>